<name>A0ABW2BTB7_9PSEU</name>
<reference evidence="3" key="1">
    <citation type="journal article" date="2019" name="Int. J. Syst. Evol. Microbiol.">
        <title>The Global Catalogue of Microorganisms (GCM) 10K type strain sequencing project: providing services to taxonomists for standard genome sequencing and annotation.</title>
        <authorList>
            <consortium name="The Broad Institute Genomics Platform"/>
            <consortium name="The Broad Institute Genome Sequencing Center for Infectious Disease"/>
            <person name="Wu L."/>
            <person name="Ma J."/>
        </authorList>
    </citation>
    <scope>NUCLEOTIDE SEQUENCE [LARGE SCALE GENOMIC DNA]</scope>
    <source>
        <strain evidence="3">KCTC 32255</strain>
    </source>
</reference>
<dbReference type="PANTHER" id="PTHR11803">
    <property type="entry name" value="2-IMINOBUTANOATE/2-IMINOPROPANOATE DEAMINASE RIDA"/>
    <property type="match status" value="1"/>
</dbReference>
<dbReference type="EC" id="3.5.-.-" evidence="2"/>
<evidence type="ECO:0000313" key="3">
    <source>
        <dbReference type="Proteomes" id="UP001596337"/>
    </source>
</evidence>
<gene>
    <name evidence="2" type="ORF">ACFQGD_03875</name>
</gene>
<keyword evidence="2" id="KW-0378">Hydrolase</keyword>
<dbReference type="SUPFAM" id="SSF55298">
    <property type="entry name" value="YjgF-like"/>
    <property type="match status" value="1"/>
</dbReference>
<dbReference type="RefSeq" id="WP_345400784.1">
    <property type="nucleotide sequence ID" value="NZ_BAABLA010000102.1"/>
</dbReference>
<evidence type="ECO:0000256" key="1">
    <source>
        <dbReference type="ARBA" id="ARBA00010552"/>
    </source>
</evidence>
<dbReference type="Pfam" id="PF01042">
    <property type="entry name" value="Ribonuc_L-PSP"/>
    <property type="match status" value="1"/>
</dbReference>
<dbReference type="Proteomes" id="UP001596337">
    <property type="component" value="Unassembled WGS sequence"/>
</dbReference>
<organism evidence="2 3">
    <name type="scientific">Haloechinothrix salitolerans</name>
    <dbReference type="NCBI Taxonomy" id="926830"/>
    <lineage>
        <taxon>Bacteria</taxon>
        <taxon>Bacillati</taxon>
        <taxon>Actinomycetota</taxon>
        <taxon>Actinomycetes</taxon>
        <taxon>Pseudonocardiales</taxon>
        <taxon>Pseudonocardiaceae</taxon>
        <taxon>Haloechinothrix</taxon>
    </lineage>
</organism>
<dbReference type="Gene3D" id="3.30.1330.40">
    <property type="entry name" value="RutC-like"/>
    <property type="match status" value="1"/>
</dbReference>
<comment type="similarity">
    <text evidence="1">Belongs to the RutC family.</text>
</comment>
<comment type="caution">
    <text evidence="2">The sequence shown here is derived from an EMBL/GenBank/DDBJ whole genome shotgun (WGS) entry which is preliminary data.</text>
</comment>
<dbReference type="CDD" id="cd00448">
    <property type="entry name" value="YjgF_YER057c_UK114_family"/>
    <property type="match status" value="1"/>
</dbReference>
<dbReference type="PANTHER" id="PTHR11803:SF58">
    <property type="entry name" value="PROTEIN HMF1-RELATED"/>
    <property type="match status" value="1"/>
</dbReference>
<sequence length="128" mass="14251">MTRTRPTRDGNTANFSKAIRAGEFIYVSGQASVNDYGKIVPGTFAEEMHRSIENVRDILAEFNLDLTEVVKVNAYVQNPADLAEYNLLYREFFSPPLPARTTITNCLTDAIKFEIDVVAYAGTSHAIT</sequence>
<dbReference type="InterPro" id="IPR035959">
    <property type="entry name" value="RutC-like_sf"/>
</dbReference>
<dbReference type="GO" id="GO:0016787">
    <property type="term" value="F:hydrolase activity"/>
    <property type="evidence" value="ECO:0007669"/>
    <property type="project" value="UniProtKB-KW"/>
</dbReference>
<protein>
    <submittedName>
        <fullName evidence="2">RidA family protein</fullName>
        <ecNumber evidence="2">3.5.-.-</ecNumber>
    </submittedName>
</protein>
<accession>A0ABW2BTB7</accession>
<dbReference type="EMBL" id="JBHSXX010000001">
    <property type="protein sequence ID" value="MFC6866276.1"/>
    <property type="molecule type" value="Genomic_DNA"/>
</dbReference>
<keyword evidence="3" id="KW-1185">Reference proteome</keyword>
<evidence type="ECO:0000313" key="2">
    <source>
        <dbReference type="EMBL" id="MFC6866276.1"/>
    </source>
</evidence>
<proteinExistence type="inferred from homology"/>
<dbReference type="InterPro" id="IPR006175">
    <property type="entry name" value="YjgF/YER057c/UK114"/>
</dbReference>